<accession>A0AA39QHB7</accession>
<evidence type="ECO:0000313" key="3">
    <source>
        <dbReference type="Proteomes" id="UP001175228"/>
    </source>
</evidence>
<reference evidence="2" key="1">
    <citation type="submission" date="2023-06" db="EMBL/GenBank/DDBJ databases">
        <authorList>
            <consortium name="Lawrence Berkeley National Laboratory"/>
            <person name="Ahrendt S."/>
            <person name="Sahu N."/>
            <person name="Indic B."/>
            <person name="Wong-Bajracharya J."/>
            <person name="Merenyi Z."/>
            <person name="Ke H.-M."/>
            <person name="Monk M."/>
            <person name="Kocsube S."/>
            <person name="Drula E."/>
            <person name="Lipzen A."/>
            <person name="Balint B."/>
            <person name="Henrissat B."/>
            <person name="Andreopoulos B."/>
            <person name="Martin F.M."/>
            <person name="Harder C.B."/>
            <person name="Rigling D."/>
            <person name="Ford K.L."/>
            <person name="Foster G.D."/>
            <person name="Pangilinan J."/>
            <person name="Papanicolaou A."/>
            <person name="Barry K."/>
            <person name="LaButti K."/>
            <person name="Viragh M."/>
            <person name="Koriabine M."/>
            <person name="Yan M."/>
            <person name="Riley R."/>
            <person name="Champramary S."/>
            <person name="Plett K.L."/>
            <person name="Tsai I.J."/>
            <person name="Slot J."/>
            <person name="Sipos G."/>
            <person name="Plett J."/>
            <person name="Nagy L.G."/>
            <person name="Grigoriev I.V."/>
        </authorList>
    </citation>
    <scope>NUCLEOTIDE SEQUENCE</scope>
    <source>
        <strain evidence="2">HWK02</strain>
    </source>
</reference>
<feature type="compositionally biased region" description="Acidic residues" evidence="1">
    <location>
        <begin position="81"/>
        <end position="112"/>
    </location>
</feature>
<sequence length="143" mass="16477">MPCHRSCKKFAPRPPPTYDEALHASSSLDLPIGAVQYPMAFFSIPFADLFQFEREYTDAPEPQISAMIPQTGRFIVPPPYDLDDYVESNDEETGEDEEDEEDWDDADEDDQEWDVRMPDIQGSVARFVRFCILVLIVLESYFV</sequence>
<keyword evidence="3" id="KW-1185">Reference proteome</keyword>
<dbReference type="Proteomes" id="UP001175228">
    <property type="component" value="Unassembled WGS sequence"/>
</dbReference>
<protein>
    <submittedName>
        <fullName evidence="2">Uncharacterized protein</fullName>
    </submittedName>
</protein>
<name>A0AA39QHB7_9AGAR</name>
<organism evidence="2 3">
    <name type="scientific">Armillaria luteobubalina</name>
    <dbReference type="NCBI Taxonomy" id="153913"/>
    <lineage>
        <taxon>Eukaryota</taxon>
        <taxon>Fungi</taxon>
        <taxon>Dikarya</taxon>
        <taxon>Basidiomycota</taxon>
        <taxon>Agaricomycotina</taxon>
        <taxon>Agaricomycetes</taxon>
        <taxon>Agaricomycetidae</taxon>
        <taxon>Agaricales</taxon>
        <taxon>Marasmiineae</taxon>
        <taxon>Physalacriaceae</taxon>
        <taxon>Armillaria</taxon>
    </lineage>
</organism>
<dbReference type="AlphaFoldDB" id="A0AA39QHB7"/>
<evidence type="ECO:0000313" key="2">
    <source>
        <dbReference type="EMBL" id="KAK0502930.1"/>
    </source>
</evidence>
<gene>
    <name evidence="2" type="ORF">EDD18DRAFT_1099927</name>
</gene>
<proteinExistence type="predicted"/>
<evidence type="ECO:0000256" key="1">
    <source>
        <dbReference type="SAM" id="MobiDB-lite"/>
    </source>
</evidence>
<feature type="region of interest" description="Disordered" evidence="1">
    <location>
        <begin position="80"/>
        <end position="112"/>
    </location>
</feature>
<dbReference type="EMBL" id="JAUEPU010000004">
    <property type="protein sequence ID" value="KAK0502930.1"/>
    <property type="molecule type" value="Genomic_DNA"/>
</dbReference>
<comment type="caution">
    <text evidence="2">The sequence shown here is derived from an EMBL/GenBank/DDBJ whole genome shotgun (WGS) entry which is preliminary data.</text>
</comment>